<evidence type="ECO:0000256" key="7">
    <source>
        <dbReference type="ARBA" id="ARBA00049169"/>
    </source>
</evidence>
<dbReference type="InterPro" id="IPR044862">
    <property type="entry name" value="Pro_4_hyd_alph_FE2OG_OXY"/>
</dbReference>
<dbReference type="Gene3D" id="2.60.120.620">
    <property type="entry name" value="q2cbj1_9rhob like domain"/>
    <property type="match status" value="1"/>
</dbReference>
<feature type="domain" description="Fe2OG dioxygenase" evidence="9">
    <location>
        <begin position="136"/>
        <end position="263"/>
    </location>
</feature>
<dbReference type="GO" id="GO:0005789">
    <property type="term" value="C:endoplasmic reticulum membrane"/>
    <property type="evidence" value="ECO:0007669"/>
    <property type="project" value="UniProtKB-SubCell"/>
</dbReference>
<keyword evidence="8" id="KW-0732">Signal</keyword>
<dbReference type="GO" id="GO:0004656">
    <property type="term" value="F:procollagen-proline 4-dioxygenase activity"/>
    <property type="evidence" value="ECO:0007669"/>
    <property type="project" value="UniProtKB-EC"/>
</dbReference>
<gene>
    <name evidence="10" type="ORF">PPAR00522_LOCUS5754</name>
</gene>
<keyword evidence="5" id="KW-0560">Oxidoreductase</keyword>
<protein>
    <recommendedName>
        <fullName evidence="9">Fe2OG dioxygenase domain-containing protein</fullName>
    </recommendedName>
</protein>
<keyword evidence="3" id="KW-0479">Metal-binding</keyword>
<dbReference type="InterPro" id="IPR045054">
    <property type="entry name" value="P4HA-like"/>
</dbReference>
<dbReference type="GO" id="GO:0005506">
    <property type="term" value="F:iron ion binding"/>
    <property type="evidence" value="ECO:0007669"/>
    <property type="project" value="InterPro"/>
</dbReference>
<dbReference type="Pfam" id="PF13640">
    <property type="entry name" value="2OG-FeII_Oxy_3"/>
    <property type="match status" value="1"/>
</dbReference>
<sequence>MRHIYLLIFFLILFCHFYYLSAEQALNVEERFIGWKGETVRKAIKKETSEKPWIETISWYPRAFIYHKFLTHDECDHLISLAKGRLQRSRVVSKDGFGLMDPVRTSYSTRIFPEETKIVENISKRIAWWTHLPEAQAEPYEVLKYIDGQKYDAHWDWFDKDTLQGSNRIATVLMYLSDVDSWNGAGGETALPLAEPLDPAKQSIVGLSACANRSGLAVVPRKGDVLLFWDAYPDTTKSDRHSLHASCPTFKGEKWTATRWIHAG</sequence>
<keyword evidence="6" id="KW-0408">Iron</keyword>
<dbReference type="InterPro" id="IPR006620">
    <property type="entry name" value="Pro_4_hyd_alph"/>
</dbReference>
<accession>A0A7S0UUB0</accession>
<dbReference type="SMART" id="SM00702">
    <property type="entry name" value="P4Hc"/>
    <property type="match status" value="1"/>
</dbReference>
<evidence type="ECO:0000256" key="6">
    <source>
        <dbReference type="ARBA" id="ARBA00023004"/>
    </source>
</evidence>
<reference evidence="10" key="1">
    <citation type="submission" date="2021-01" db="EMBL/GenBank/DDBJ databases">
        <authorList>
            <person name="Corre E."/>
            <person name="Pelletier E."/>
            <person name="Niang G."/>
            <person name="Scheremetjew M."/>
            <person name="Finn R."/>
            <person name="Kale V."/>
            <person name="Holt S."/>
            <person name="Cochrane G."/>
            <person name="Meng A."/>
            <person name="Brown T."/>
            <person name="Cohen L."/>
        </authorList>
    </citation>
    <scope>NUCLEOTIDE SEQUENCE</scope>
    <source>
        <strain evidence="10">SAG 63-3</strain>
    </source>
</reference>
<dbReference type="GO" id="GO:0031418">
    <property type="term" value="F:L-ascorbic acid binding"/>
    <property type="evidence" value="ECO:0007669"/>
    <property type="project" value="InterPro"/>
</dbReference>
<comment type="catalytic activity">
    <reaction evidence="7">
        <text>L-prolyl-[collagen] + 2-oxoglutarate + O2 = trans-4-hydroxy-L-prolyl-[collagen] + succinate + CO2</text>
        <dbReference type="Rhea" id="RHEA:18945"/>
        <dbReference type="Rhea" id="RHEA-COMP:11676"/>
        <dbReference type="Rhea" id="RHEA-COMP:11680"/>
        <dbReference type="ChEBI" id="CHEBI:15379"/>
        <dbReference type="ChEBI" id="CHEBI:16526"/>
        <dbReference type="ChEBI" id="CHEBI:16810"/>
        <dbReference type="ChEBI" id="CHEBI:30031"/>
        <dbReference type="ChEBI" id="CHEBI:50342"/>
        <dbReference type="ChEBI" id="CHEBI:61965"/>
        <dbReference type="EC" id="1.14.11.2"/>
    </reaction>
</comment>
<evidence type="ECO:0000256" key="5">
    <source>
        <dbReference type="ARBA" id="ARBA00023002"/>
    </source>
</evidence>
<organism evidence="10">
    <name type="scientific">Polytomella parva</name>
    <dbReference type="NCBI Taxonomy" id="51329"/>
    <lineage>
        <taxon>Eukaryota</taxon>
        <taxon>Viridiplantae</taxon>
        <taxon>Chlorophyta</taxon>
        <taxon>core chlorophytes</taxon>
        <taxon>Chlorophyceae</taxon>
        <taxon>CS clade</taxon>
        <taxon>Chlamydomonadales</taxon>
        <taxon>Chlamydomonadaceae</taxon>
        <taxon>Polytomella</taxon>
    </lineage>
</organism>
<dbReference type="PROSITE" id="PS51471">
    <property type="entry name" value="FE2OG_OXY"/>
    <property type="match status" value="1"/>
</dbReference>
<comment type="cofactor">
    <cofactor evidence="1">
        <name>L-ascorbate</name>
        <dbReference type="ChEBI" id="CHEBI:38290"/>
    </cofactor>
</comment>
<comment type="subcellular location">
    <subcellularLocation>
        <location evidence="2">Endoplasmic reticulum membrane</location>
        <topology evidence="2">Single-pass type II membrane protein</topology>
    </subcellularLocation>
</comment>
<dbReference type="AlphaFoldDB" id="A0A7S0UUB0"/>
<evidence type="ECO:0000256" key="8">
    <source>
        <dbReference type="SAM" id="SignalP"/>
    </source>
</evidence>
<keyword evidence="4" id="KW-0223">Dioxygenase</keyword>
<evidence type="ECO:0000256" key="1">
    <source>
        <dbReference type="ARBA" id="ARBA00001961"/>
    </source>
</evidence>
<dbReference type="InterPro" id="IPR005123">
    <property type="entry name" value="Oxoglu/Fe-dep_dioxygenase_dom"/>
</dbReference>
<dbReference type="EMBL" id="HBFM01008989">
    <property type="protein sequence ID" value="CAD8769356.1"/>
    <property type="molecule type" value="Transcribed_RNA"/>
</dbReference>
<evidence type="ECO:0000313" key="10">
    <source>
        <dbReference type="EMBL" id="CAD8769356.1"/>
    </source>
</evidence>
<dbReference type="PANTHER" id="PTHR10869:SF238">
    <property type="entry name" value="PROLYL 4-HYDROXYLASE 6-RELATED"/>
    <property type="match status" value="1"/>
</dbReference>
<feature type="signal peptide" evidence="8">
    <location>
        <begin position="1"/>
        <end position="22"/>
    </location>
</feature>
<name>A0A7S0UUB0_9CHLO</name>
<dbReference type="PANTHER" id="PTHR10869">
    <property type="entry name" value="PROLYL 4-HYDROXYLASE ALPHA SUBUNIT"/>
    <property type="match status" value="1"/>
</dbReference>
<evidence type="ECO:0000256" key="3">
    <source>
        <dbReference type="ARBA" id="ARBA00022723"/>
    </source>
</evidence>
<evidence type="ECO:0000256" key="2">
    <source>
        <dbReference type="ARBA" id="ARBA00004648"/>
    </source>
</evidence>
<evidence type="ECO:0000256" key="4">
    <source>
        <dbReference type="ARBA" id="ARBA00022964"/>
    </source>
</evidence>
<feature type="chain" id="PRO_5031126758" description="Fe2OG dioxygenase domain-containing protein" evidence="8">
    <location>
        <begin position="23"/>
        <end position="264"/>
    </location>
</feature>
<evidence type="ECO:0000259" key="9">
    <source>
        <dbReference type="PROSITE" id="PS51471"/>
    </source>
</evidence>
<proteinExistence type="predicted"/>